<evidence type="ECO:0000256" key="4">
    <source>
        <dbReference type="ARBA" id="ARBA00022692"/>
    </source>
</evidence>
<dbReference type="GO" id="GO:0005524">
    <property type="term" value="F:ATP binding"/>
    <property type="evidence" value="ECO:0007669"/>
    <property type="project" value="UniProtKB-UniRule"/>
</dbReference>
<comment type="caution">
    <text evidence="12">The sequence shown here is derived from an EMBL/GenBank/DDBJ whole genome shotgun (WGS) entry which is preliminary data.</text>
</comment>
<feature type="transmembrane region" description="Helical" evidence="11">
    <location>
        <begin position="20"/>
        <end position="47"/>
    </location>
</feature>
<dbReference type="PANTHER" id="PTHR30042:SF2">
    <property type="entry name" value="POTASSIUM-TRANSPORTING ATPASE KDPC SUBUNIT"/>
    <property type="match status" value="1"/>
</dbReference>
<evidence type="ECO:0000256" key="2">
    <source>
        <dbReference type="ARBA" id="ARBA00022475"/>
    </source>
</evidence>
<evidence type="ECO:0000313" key="13">
    <source>
        <dbReference type="Proteomes" id="UP001139971"/>
    </source>
</evidence>
<dbReference type="PIRSF" id="PIRSF001296">
    <property type="entry name" value="K_ATPase_KdpC"/>
    <property type="match status" value="1"/>
</dbReference>
<dbReference type="GO" id="GO:0005886">
    <property type="term" value="C:plasma membrane"/>
    <property type="evidence" value="ECO:0007669"/>
    <property type="project" value="UniProtKB-SubCell"/>
</dbReference>
<evidence type="ECO:0000256" key="6">
    <source>
        <dbReference type="ARBA" id="ARBA00022840"/>
    </source>
</evidence>
<dbReference type="GO" id="GO:0008556">
    <property type="term" value="F:P-type potassium transmembrane transporter activity"/>
    <property type="evidence" value="ECO:0007669"/>
    <property type="project" value="InterPro"/>
</dbReference>
<evidence type="ECO:0000256" key="10">
    <source>
        <dbReference type="ARBA" id="ARBA00023136"/>
    </source>
</evidence>
<evidence type="ECO:0000256" key="1">
    <source>
        <dbReference type="ARBA" id="ARBA00022448"/>
    </source>
</evidence>
<name>A0A9X3YQI1_9GAMM</name>
<dbReference type="HAMAP" id="MF_00276">
    <property type="entry name" value="KdpC"/>
    <property type="match status" value="1"/>
</dbReference>
<dbReference type="Pfam" id="PF02669">
    <property type="entry name" value="KdpC"/>
    <property type="match status" value="1"/>
</dbReference>
<keyword evidence="3 11" id="KW-0633">Potassium transport</keyword>
<dbReference type="RefSeq" id="WP_263541160.1">
    <property type="nucleotide sequence ID" value="NZ_JAOVZO020000020.1"/>
</dbReference>
<evidence type="ECO:0000256" key="8">
    <source>
        <dbReference type="ARBA" id="ARBA00022989"/>
    </source>
</evidence>
<reference evidence="12" key="1">
    <citation type="submission" date="2023-02" db="EMBL/GenBank/DDBJ databases">
        <title>Tahibacter soli sp. nov. isolated from soil.</title>
        <authorList>
            <person name="Baek J.H."/>
            <person name="Lee J.K."/>
            <person name="Choi D.G."/>
            <person name="Jeon C.O."/>
        </authorList>
    </citation>
    <scope>NUCLEOTIDE SEQUENCE</scope>
    <source>
        <strain evidence="12">BL</strain>
    </source>
</reference>
<keyword evidence="9 11" id="KW-0406">Ion transport</keyword>
<protein>
    <recommendedName>
        <fullName evidence="11">Potassium-transporting ATPase KdpC subunit</fullName>
    </recommendedName>
    <alternativeName>
        <fullName evidence="11">ATP phosphohydrolase [potassium-transporting] C chain</fullName>
    </alternativeName>
    <alternativeName>
        <fullName evidence="11">Potassium-binding and translocating subunit C</fullName>
    </alternativeName>
    <alternativeName>
        <fullName evidence="11">Potassium-translocating ATPase C chain</fullName>
    </alternativeName>
</protein>
<dbReference type="Proteomes" id="UP001139971">
    <property type="component" value="Unassembled WGS sequence"/>
</dbReference>
<comment type="subunit">
    <text evidence="11">The system is composed of three essential subunits: KdpA, KdpB and KdpC.</text>
</comment>
<comment type="subcellular location">
    <subcellularLocation>
        <location evidence="11">Cell membrane</location>
        <topology evidence="11">Single-pass membrane protein</topology>
    </subcellularLocation>
</comment>
<dbReference type="InterPro" id="IPR003820">
    <property type="entry name" value="KdpC"/>
</dbReference>
<keyword evidence="1 11" id="KW-0813">Transport</keyword>
<evidence type="ECO:0000256" key="11">
    <source>
        <dbReference type="HAMAP-Rule" id="MF_00276"/>
    </source>
</evidence>
<gene>
    <name evidence="11 12" type="primary">kdpC</name>
    <name evidence="12" type="ORF">OD750_024020</name>
</gene>
<keyword evidence="2 11" id="KW-1003">Cell membrane</keyword>
<keyword evidence="8 11" id="KW-1133">Transmembrane helix</keyword>
<keyword evidence="5 11" id="KW-0547">Nucleotide-binding</keyword>
<comment type="function">
    <text evidence="11">Part of the high-affinity ATP-driven potassium transport (or Kdp) system, which catalyzes the hydrolysis of ATP coupled with the electrogenic transport of potassium into the cytoplasm. This subunit acts as a catalytic chaperone that increases the ATP-binding affinity of the ATP-hydrolyzing subunit KdpB by the formation of a transient KdpB/KdpC/ATP ternary complex.</text>
</comment>
<evidence type="ECO:0000256" key="7">
    <source>
        <dbReference type="ARBA" id="ARBA00022958"/>
    </source>
</evidence>
<organism evidence="12 13">
    <name type="scientific">Tahibacter soli</name>
    <dbReference type="NCBI Taxonomy" id="2983605"/>
    <lineage>
        <taxon>Bacteria</taxon>
        <taxon>Pseudomonadati</taxon>
        <taxon>Pseudomonadota</taxon>
        <taxon>Gammaproteobacteria</taxon>
        <taxon>Lysobacterales</taxon>
        <taxon>Rhodanobacteraceae</taxon>
        <taxon>Tahibacter</taxon>
    </lineage>
</organism>
<keyword evidence="13" id="KW-1185">Reference proteome</keyword>
<evidence type="ECO:0000256" key="5">
    <source>
        <dbReference type="ARBA" id="ARBA00022741"/>
    </source>
</evidence>
<accession>A0A9X3YQI1</accession>
<proteinExistence type="inferred from homology"/>
<dbReference type="PANTHER" id="PTHR30042">
    <property type="entry name" value="POTASSIUM-TRANSPORTING ATPASE C CHAIN"/>
    <property type="match status" value="1"/>
</dbReference>
<dbReference type="NCBIfam" id="NF001454">
    <property type="entry name" value="PRK00315.1"/>
    <property type="match status" value="1"/>
</dbReference>
<evidence type="ECO:0000256" key="9">
    <source>
        <dbReference type="ARBA" id="ARBA00023065"/>
    </source>
</evidence>
<keyword evidence="4 11" id="KW-0812">Transmembrane</keyword>
<keyword evidence="7 11" id="KW-0630">Potassium</keyword>
<keyword evidence="10 11" id="KW-0472">Membrane</keyword>
<keyword evidence="6 11" id="KW-0067">ATP-binding</keyword>
<evidence type="ECO:0000313" key="12">
    <source>
        <dbReference type="EMBL" id="MDC8015605.1"/>
    </source>
</evidence>
<dbReference type="NCBIfam" id="TIGR00681">
    <property type="entry name" value="kdpC"/>
    <property type="match status" value="1"/>
</dbReference>
<dbReference type="EMBL" id="JAOVZO020000020">
    <property type="protein sequence ID" value="MDC8015605.1"/>
    <property type="molecule type" value="Genomic_DNA"/>
</dbReference>
<dbReference type="AlphaFoldDB" id="A0A9X3YQI1"/>
<sequence length="202" mass="20844">MNTIDNSTILDDRGGGYAPALIWCAVLVVFCGLFYPVVSTVLGGALFPHQATGSLIERDGRVVGSRLVAQPFADARYFQPRPSAAGYDPKAASGSNLASSNPALRERIAKDSAAVAARDGVAPLQIPSDLVTASGSGLDPDISPAAAHVQAARVAQARGLTYAHVEAAIKAHTRKPTLGVFGAARVNVLELNLALDASQGTK</sequence>
<comment type="similarity">
    <text evidence="11">Belongs to the KdpC family.</text>
</comment>
<evidence type="ECO:0000256" key="3">
    <source>
        <dbReference type="ARBA" id="ARBA00022538"/>
    </source>
</evidence>